<dbReference type="RefSeq" id="WP_258569247.1">
    <property type="nucleotide sequence ID" value="NZ_JAKUDN010000002.1"/>
</dbReference>
<organism evidence="1 2">
    <name type="scientific">Candidatus Synchoanobacter obligatus</name>
    <dbReference type="NCBI Taxonomy" id="2919597"/>
    <lineage>
        <taxon>Bacteria</taxon>
        <taxon>Pseudomonadati</taxon>
        <taxon>Pseudomonadota</taxon>
        <taxon>Gammaproteobacteria</taxon>
        <taxon>Candidatus Comchoanobacterales</taxon>
        <taxon>Candidatus Comchoanobacteraceae</taxon>
        <taxon>Candidatus Synchoanobacter</taxon>
    </lineage>
</organism>
<accession>A0ABT1L6T9</accession>
<dbReference type="EMBL" id="JAKUDN010000002">
    <property type="protein sequence ID" value="MCP8352138.1"/>
    <property type="molecule type" value="Genomic_DNA"/>
</dbReference>
<proteinExistence type="predicted"/>
<gene>
    <name evidence="1" type="ORF">MKS91_02405</name>
</gene>
<name>A0ABT1L6T9_9GAMM</name>
<evidence type="ECO:0000313" key="1">
    <source>
        <dbReference type="EMBL" id="MCP8352138.1"/>
    </source>
</evidence>
<sequence length="176" mass="19794">MNAIEDRLVQQSEALVALQHRSKLDVAPIKDDGSVILALAKHAVATGQYQLAESYLDSVSVEVGRDIRGDLVARQAFQKGFQKRVLAVWQSIHEGGDQEVYYALKNVVRITSREQTVPDFMRLQQLLYFSYHASETGFLGWEGIKQELMLYASSLGDTHQGIRDQLLEICALEERG</sequence>
<keyword evidence="2" id="KW-1185">Reference proteome</keyword>
<reference evidence="1 2" key="1">
    <citation type="journal article" date="2022" name="Nat. Microbiol.">
        <title>The microbiome of a bacterivorous marine choanoflagellate contains a resource-demanding obligate bacterial associate.</title>
        <authorList>
            <person name="Needham D.M."/>
            <person name="Poirier C."/>
            <person name="Bachy C."/>
            <person name="George E.E."/>
            <person name="Wilken S."/>
            <person name="Yung C.C.M."/>
            <person name="Limardo A.J."/>
            <person name="Morando M."/>
            <person name="Sudek L."/>
            <person name="Malmstrom R.R."/>
            <person name="Keeling P.J."/>
            <person name="Santoro A.E."/>
            <person name="Worden A.Z."/>
        </authorList>
    </citation>
    <scope>NUCLEOTIDE SEQUENCE [LARGE SCALE GENOMIC DNA]</scope>
    <source>
        <strain evidence="1 2">Comchoano-2</strain>
    </source>
</reference>
<evidence type="ECO:0000313" key="2">
    <source>
        <dbReference type="Proteomes" id="UP001320768"/>
    </source>
</evidence>
<dbReference type="Proteomes" id="UP001320768">
    <property type="component" value="Unassembled WGS sequence"/>
</dbReference>
<comment type="caution">
    <text evidence="1">The sequence shown here is derived from an EMBL/GenBank/DDBJ whole genome shotgun (WGS) entry which is preliminary data.</text>
</comment>
<protein>
    <submittedName>
        <fullName evidence="1">Uncharacterized protein</fullName>
    </submittedName>
</protein>